<keyword evidence="5" id="KW-0239">DNA-directed DNA polymerase</keyword>
<proteinExistence type="inferred from homology"/>
<comment type="catalytic activity">
    <reaction evidence="7">
        <text>DNA(n) + a 2'-deoxyribonucleoside 5'-triphosphate = DNA(n+1) + diphosphate</text>
        <dbReference type="Rhea" id="RHEA:22508"/>
        <dbReference type="Rhea" id="RHEA-COMP:17339"/>
        <dbReference type="Rhea" id="RHEA-COMP:17340"/>
        <dbReference type="ChEBI" id="CHEBI:33019"/>
        <dbReference type="ChEBI" id="CHEBI:61560"/>
        <dbReference type="ChEBI" id="CHEBI:173112"/>
        <dbReference type="EC" id="2.7.7.7"/>
    </reaction>
</comment>
<keyword evidence="4" id="KW-0235">DNA replication</keyword>
<evidence type="ECO:0000256" key="5">
    <source>
        <dbReference type="ARBA" id="ARBA00022932"/>
    </source>
</evidence>
<dbReference type="EC" id="2.7.7.7" evidence="1"/>
<evidence type="ECO:0000256" key="3">
    <source>
        <dbReference type="ARBA" id="ARBA00022695"/>
    </source>
</evidence>
<evidence type="ECO:0000256" key="4">
    <source>
        <dbReference type="ARBA" id="ARBA00022705"/>
    </source>
</evidence>
<dbReference type="InterPro" id="IPR005790">
    <property type="entry name" value="DNA_polIII_delta"/>
</dbReference>
<gene>
    <name evidence="8" type="primary">holA</name>
    <name evidence="8" type="ORF">ACFFRE_02330</name>
</gene>
<dbReference type="GO" id="GO:0003887">
    <property type="term" value="F:DNA-directed DNA polymerase activity"/>
    <property type="evidence" value="ECO:0007669"/>
    <property type="project" value="UniProtKB-EC"/>
</dbReference>
<keyword evidence="9" id="KW-1185">Reference proteome</keyword>
<dbReference type="RefSeq" id="WP_377787793.1">
    <property type="nucleotide sequence ID" value="NZ_JBHLYQ010000012.1"/>
</dbReference>
<evidence type="ECO:0000313" key="8">
    <source>
        <dbReference type="EMBL" id="MFC0080996.1"/>
    </source>
</evidence>
<accession>A0ABV6C2E2</accession>
<dbReference type="InterPro" id="IPR027417">
    <property type="entry name" value="P-loop_NTPase"/>
</dbReference>
<evidence type="ECO:0000256" key="1">
    <source>
        <dbReference type="ARBA" id="ARBA00012417"/>
    </source>
</evidence>
<evidence type="ECO:0000256" key="2">
    <source>
        <dbReference type="ARBA" id="ARBA00022679"/>
    </source>
</evidence>
<comment type="similarity">
    <text evidence="6">Belongs to the DNA polymerase HolA subunit family.</text>
</comment>
<protein>
    <recommendedName>
        <fullName evidence="1">DNA-directed DNA polymerase</fullName>
        <ecNumber evidence="1">2.7.7.7</ecNumber>
    </recommendedName>
</protein>
<sequence length="356" mass="36585">MSPGSRASGSRGSGAAAPGAGAGRVVLVRGEDPAVVAEELRAVVEELLEGRDRGMVVEEQGGGGEELSLAAVLDGLGTPPFLADRRILVVRGAGRLSTAEGRQLAEALGGLAEGVWLVLEGSGGTVPEPLVRAVREAGGSVVERSLRARGARQEAWAAVLGRSPVRLTPDARALLEQHLGDELGRVEGILAGAAAALGPGSRVGADDLLPYLGAAGGTQPWALTDALEAGDLPGALRALHRLLDGGQLHPLAVLKILERWADLLLSVEGGAWGTPEEAATALGARSSYPVQKALRHAGRLRPEGVHRALALVAQADLDLKGASGLPPEVVLEVLVARLARLSRRPATRPTGRRSGR</sequence>
<dbReference type="PANTHER" id="PTHR34388">
    <property type="entry name" value="DNA POLYMERASE III SUBUNIT DELTA"/>
    <property type="match status" value="1"/>
</dbReference>
<dbReference type="SUPFAM" id="SSF52540">
    <property type="entry name" value="P-loop containing nucleoside triphosphate hydrolases"/>
    <property type="match status" value="1"/>
</dbReference>
<comment type="caution">
    <text evidence="8">The sequence shown here is derived from an EMBL/GenBank/DDBJ whole genome shotgun (WGS) entry which is preliminary data.</text>
</comment>
<keyword evidence="2 8" id="KW-0808">Transferase</keyword>
<dbReference type="EMBL" id="JBHLYQ010000012">
    <property type="protein sequence ID" value="MFC0080996.1"/>
    <property type="molecule type" value="Genomic_DNA"/>
</dbReference>
<dbReference type="InterPro" id="IPR008921">
    <property type="entry name" value="DNA_pol3_clamp-load_cplx_C"/>
</dbReference>
<name>A0ABV6C2E2_9ACTN</name>
<dbReference type="Gene3D" id="1.20.272.10">
    <property type="match status" value="1"/>
</dbReference>
<dbReference type="SUPFAM" id="SSF48019">
    <property type="entry name" value="post-AAA+ oligomerization domain-like"/>
    <property type="match status" value="1"/>
</dbReference>
<organism evidence="8 9">
    <name type="scientific">Aciditerrimonas ferrireducens</name>
    <dbReference type="NCBI Taxonomy" id="667306"/>
    <lineage>
        <taxon>Bacteria</taxon>
        <taxon>Bacillati</taxon>
        <taxon>Actinomycetota</taxon>
        <taxon>Acidimicrobiia</taxon>
        <taxon>Acidimicrobiales</taxon>
        <taxon>Acidimicrobiaceae</taxon>
        <taxon>Aciditerrimonas</taxon>
    </lineage>
</organism>
<dbReference type="Proteomes" id="UP001589788">
    <property type="component" value="Unassembled WGS sequence"/>
</dbReference>
<dbReference type="NCBIfam" id="TIGR01128">
    <property type="entry name" value="holA"/>
    <property type="match status" value="1"/>
</dbReference>
<evidence type="ECO:0000256" key="7">
    <source>
        <dbReference type="ARBA" id="ARBA00049244"/>
    </source>
</evidence>
<evidence type="ECO:0000256" key="6">
    <source>
        <dbReference type="ARBA" id="ARBA00034754"/>
    </source>
</evidence>
<dbReference type="Gene3D" id="3.40.50.300">
    <property type="entry name" value="P-loop containing nucleotide triphosphate hydrolases"/>
    <property type="match status" value="1"/>
</dbReference>
<keyword evidence="3 8" id="KW-0548">Nucleotidyltransferase</keyword>
<dbReference type="PANTHER" id="PTHR34388:SF1">
    <property type="entry name" value="DNA POLYMERASE III SUBUNIT DELTA"/>
    <property type="match status" value="1"/>
</dbReference>
<reference evidence="8 9" key="1">
    <citation type="submission" date="2024-09" db="EMBL/GenBank/DDBJ databases">
        <authorList>
            <person name="Sun Q."/>
            <person name="Mori K."/>
        </authorList>
    </citation>
    <scope>NUCLEOTIDE SEQUENCE [LARGE SCALE GENOMIC DNA]</scope>
    <source>
        <strain evidence="8 9">JCM 15389</strain>
    </source>
</reference>
<evidence type="ECO:0000313" key="9">
    <source>
        <dbReference type="Proteomes" id="UP001589788"/>
    </source>
</evidence>